<keyword evidence="2" id="KW-1185">Reference proteome</keyword>
<dbReference type="AlphaFoldDB" id="A0A482WIR3"/>
<dbReference type="InParanoid" id="A0A482WIR3"/>
<organism evidence="1 2">
    <name type="scientific">Laodelphax striatellus</name>
    <name type="common">Small brown planthopper</name>
    <name type="synonym">Delphax striatella</name>
    <dbReference type="NCBI Taxonomy" id="195883"/>
    <lineage>
        <taxon>Eukaryota</taxon>
        <taxon>Metazoa</taxon>
        <taxon>Ecdysozoa</taxon>
        <taxon>Arthropoda</taxon>
        <taxon>Hexapoda</taxon>
        <taxon>Insecta</taxon>
        <taxon>Pterygota</taxon>
        <taxon>Neoptera</taxon>
        <taxon>Paraneoptera</taxon>
        <taxon>Hemiptera</taxon>
        <taxon>Auchenorrhyncha</taxon>
        <taxon>Fulgoroidea</taxon>
        <taxon>Delphacidae</taxon>
        <taxon>Criomorphinae</taxon>
        <taxon>Laodelphax</taxon>
    </lineage>
</organism>
<dbReference type="InterPro" id="IPR052434">
    <property type="entry name" value="Tectonic-like_complex_comp"/>
</dbReference>
<dbReference type="GO" id="GO:1904491">
    <property type="term" value="P:protein localization to ciliary transition zone"/>
    <property type="evidence" value="ECO:0007669"/>
    <property type="project" value="TreeGrafter"/>
</dbReference>
<comment type="caution">
    <text evidence="1">The sequence shown here is derived from an EMBL/GenBank/DDBJ whole genome shotgun (WGS) entry which is preliminary data.</text>
</comment>
<dbReference type="Proteomes" id="UP000291343">
    <property type="component" value="Unassembled WGS sequence"/>
</dbReference>
<dbReference type="GO" id="GO:0035869">
    <property type="term" value="C:ciliary transition zone"/>
    <property type="evidence" value="ECO:0007669"/>
    <property type="project" value="TreeGrafter"/>
</dbReference>
<proteinExistence type="predicted"/>
<dbReference type="OrthoDB" id="2162143at2759"/>
<dbReference type="PANTHER" id="PTHR20837">
    <property type="entry name" value="CENTROSOMAL PROTEIN-RELATED"/>
    <property type="match status" value="1"/>
</dbReference>
<dbReference type="PANTHER" id="PTHR20837:SF0">
    <property type="entry name" value="COILED-COIL AND C2 DOMAIN-CONTAINING PROTEIN 2A"/>
    <property type="match status" value="1"/>
</dbReference>
<sequence>MTPGGLQSIRDNLYCHLYDETVIDLLEDDRQRTTNIHQRMERHWLGSLAIPFASLLKAHSAVQSASVCVWLVERDSHHRHAWDRPIRALPISEINFSNSVLITVHPPLHLPNRSRSD</sequence>
<accession>A0A482WIR3</accession>
<dbReference type="STRING" id="195883.A0A482WIR3"/>
<dbReference type="EMBL" id="QKKF02034824">
    <property type="protein sequence ID" value="RZF33116.1"/>
    <property type="molecule type" value="Genomic_DNA"/>
</dbReference>
<reference evidence="1 2" key="1">
    <citation type="journal article" date="2017" name="Gigascience">
        <title>Genome sequence of the small brown planthopper, Laodelphax striatellus.</title>
        <authorList>
            <person name="Zhu J."/>
            <person name="Jiang F."/>
            <person name="Wang X."/>
            <person name="Yang P."/>
            <person name="Bao Y."/>
            <person name="Zhao W."/>
            <person name="Wang W."/>
            <person name="Lu H."/>
            <person name="Wang Q."/>
            <person name="Cui N."/>
            <person name="Li J."/>
            <person name="Chen X."/>
            <person name="Luo L."/>
            <person name="Yu J."/>
            <person name="Kang L."/>
            <person name="Cui F."/>
        </authorList>
    </citation>
    <scope>NUCLEOTIDE SEQUENCE [LARGE SCALE GENOMIC DNA]</scope>
    <source>
        <strain evidence="1">Lst14</strain>
    </source>
</reference>
<protein>
    <submittedName>
        <fullName evidence="1">Uncharacterized protein</fullName>
    </submittedName>
</protein>
<evidence type="ECO:0000313" key="1">
    <source>
        <dbReference type="EMBL" id="RZF33116.1"/>
    </source>
</evidence>
<gene>
    <name evidence="1" type="ORF">LSTR_LSTR011826</name>
</gene>
<evidence type="ECO:0000313" key="2">
    <source>
        <dbReference type="Proteomes" id="UP000291343"/>
    </source>
</evidence>
<name>A0A482WIR3_LAOST</name>
<dbReference type="GO" id="GO:1905515">
    <property type="term" value="P:non-motile cilium assembly"/>
    <property type="evidence" value="ECO:0007669"/>
    <property type="project" value="TreeGrafter"/>
</dbReference>